<evidence type="ECO:0000313" key="2">
    <source>
        <dbReference type="EMBL" id="VAW69747.1"/>
    </source>
</evidence>
<name>A0A3B0Y2D2_9ZZZZ</name>
<dbReference type="SUPFAM" id="SSF143011">
    <property type="entry name" value="RelE-like"/>
    <property type="match status" value="1"/>
</dbReference>
<sequence>MALALKLSRQIGRFIKTLPPKQYKQVVGTILALLSNPEPNDSELLKGSKERNRRVDIGEYRVVYRVEGENLLVIVAGKRNDDEVYKLLSRL</sequence>
<protein>
    <recommendedName>
        <fullName evidence="3">RelE/StbE replicon stabilization toxin</fullName>
    </recommendedName>
</protein>
<evidence type="ECO:0008006" key="3">
    <source>
        <dbReference type="Google" id="ProtNLM"/>
    </source>
</evidence>
<dbReference type="InterPro" id="IPR007712">
    <property type="entry name" value="RelE/ParE_toxin"/>
</dbReference>
<dbReference type="InterPro" id="IPR035093">
    <property type="entry name" value="RelE/ParE_toxin_dom_sf"/>
</dbReference>
<dbReference type="EMBL" id="UOFJ01000457">
    <property type="protein sequence ID" value="VAW69747.1"/>
    <property type="molecule type" value="Genomic_DNA"/>
</dbReference>
<keyword evidence="1" id="KW-1277">Toxin-antitoxin system</keyword>
<evidence type="ECO:0000256" key="1">
    <source>
        <dbReference type="ARBA" id="ARBA00022649"/>
    </source>
</evidence>
<reference evidence="2" key="1">
    <citation type="submission" date="2018-06" db="EMBL/GenBank/DDBJ databases">
        <authorList>
            <person name="Zhirakovskaya E."/>
        </authorList>
    </citation>
    <scope>NUCLEOTIDE SEQUENCE</scope>
</reference>
<proteinExistence type="predicted"/>
<organism evidence="2">
    <name type="scientific">hydrothermal vent metagenome</name>
    <dbReference type="NCBI Taxonomy" id="652676"/>
    <lineage>
        <taxon>unclassified sequences</taxon>
        <taxon>metagenomes</taxon>
        <taxon>ecological metagenomes</taxon>
    </lineage>
</organism>
<dbReference type="Pfam" id="PF05016">
    <property type="entry name" value="ParE_toxin"/>
    <property type="match status" value="1"/>
</dbReference>
<accession>A0A3B0Y2D2</accession>
<dbReference type="AlphaFoldDB" id="A0A3B0Y2D2"/>
<dbReference type="Gene3D" id="3.30.2310.20">
    <property type="entry name" value="RelE-like"/>
    <property type="match status" value="1"/>
</dbReference>
<gene>
    <name evidence="2" type="ORF">MNBD_GAMMA10-2093</name>
</gene>